<proteinExistence type="predicted"/>
<dbReference type="EMBL" id="JAFHLR010000020">
    <property type="protein sequence ID" value="KAG5480330.1"/>
    <property type="molecule type" value="Genomic_DNA"/>
</dbReference>
<dbReference type="GeneID" id="92361955"/>
<dbReference type="RefSeq" id="XP_067063661.1">
    <property type="nucleotide sequence ID" value="XM_067208021.1"/>
</dbReference>
<keyword evidence="3" id="KW-1185">Reference proteome</keyword>
<comment type="caution">
    <text evidence="2">The sequence shown here is derived from an EMBL/GenBank/DDBJ whole genome shotgun (WGS) entry which is preliminary data.</text>
</comment>
<name>A0A836HA13_9TRYP</name>
<reference evidence="2 3" key="1">
    <citation type="submission" date="2021-02" db="EMBL/GenBank/DDBJ databases">
        <title>Leishmania (Mundinia) orientalis Genome sequencing and assembly.</title>
        <authorList>
            <person name="Almutairi H."/>
            <person name="Gatherer D."/>
        </authorList>
    </citation>
    <scope>NUCLEOTIDE SEQUENCE [LARGE SCALE GENOMIC DNA]</scope>
    <source>
        <strain evidence="2">LSCM4</strain>
    </source>
</reference>
<evidence type="ECO:0000313" key="2">
    <source>
        <dbReference type="EMBL" id="KAG5480330.1"/>
    </source>
</evidence>
<dbReference type="Proteomes" id="UP000674143">
    <property type="component" value="Chromosome 20"/>
</dbReference>
<protein>
    <submittedName>
        <fullName evidence="2">Uncharacterized protein</fullName>
    </submittedName>
</protein>
<sequence>MNPCPILPCGSGCVEQAFTRTHREAANKATVMSDGSAPRTERPWRAARTQVQKISRHKLRFMLMASTLARAAEVRLRALTYDAVGAAA</sequence>
<evidence type="ECO:0000256" key="1">
    <source>
        <dbReference type="SAM" id="MobiDB-lite"/>
    </source>
</evidence>
<feature type="region of interest" description="Disordered" evidence="1">
    <location>
        <begin position="27"/>
        <end position="47"/>
    </location>
</feature>
<organism evidence="2 3">
    <name type="scientific">Leishmania orientalis</name>
    <dbReference type="NCBI Taxonomy" id="2249476"/>
    <lineage>
        <taxon>Eukaryota</taxon>
        <taxon>Discoba</taxon>
        <taxon>Euglenozoa</taxon>
        <taxon>Kinetoplastea</taxon>
        <taxon>Metakinetoplastina</taxon>
        <taxon>Trypanosomatida</taxon>
        <taxon>Trypanosomatidae</taxon>
        <taxon>Leishmaniinae</taxon>
        <taxon>Leishmania</taxon>
    </lineage>
</organism>
<gene>
    <name evidence="2" type="ORF">LSCM4_06096</name>
</gene>
<dbReference type="AlphaFoldDB" id="A0A836HA13"/>
<evidence type="ECO:0000313" key="3">
    <source>
        <dbReference type="Proteomes" id="UP000674143"/>
    </source>
</evidence>
<accession>A0A836HA13</accession>
<dbReference type="KEGG" id="loi:92361955"/>